<evidence type="ECO:0000256" key="3">
    <source>
        <dbReference type="ARBA" id="ARBA00023015"/>
    </source>
</evidence>
<keyword evidence="5" id="KW-0539">Nucleus</keyword>
<accession>A0A8R1DGD4</accession>
<keyword evidence="3" id="KW-0805">Transcription regulation</keyword>
<organism evidence="7 8">
    <name type="scientific">Caenorhabditis japonica</name>
    <dbReference type="NCBI Taxonomy" id="281687"/>
    <lineage>
        <taxon>Eukaryota</taxon>
        <taxon>Metazoa</taxon>
        <taxon>Ecdysozoa</taxon>
        <taxon>Nematoda</taxon>
        <taxon>Chromadorea</taxon>
        <taxon>Rhabditida</taxon>
        <taxon>Rhabditina</taxon>
        <taxon>Rhabditomorpha</taxon>
        <taxon>Rhabditoidea</taxon>
        <taxon>Rhabditidae</taxon>
        <taxon>Peloderinae</taxon>
        <taxon>Caenorhabditis</taxon>
    </lineage>
</organism>
<keyword evidence="8" id="KW-1185">Reference proteome</keyword>
<name>A0A8R1DGD4_CAEJA</name>
<dbReference type="OMA" id="QEHTMCH"/>
<evidence type="ECO:0008006" key="9">
    <source>
        <dbReference type="Google" id="ProtNLM"/>
    </source>
</evidence>
<evidence type="ECO:0000256" key="5">
    <source>
        <dbReference type="ARBA" id="ARBA00023242"/>
    </source>
</evidence>
<protein>
    <recommendedName>
        <fullName evidence="9">Mediator of RNA polymerase II transcription subunit 27</fullName>
    </recommendedName>
</protein>
<evidence type="ECO:0000256" key="1">
    <source>
        <dbReference type="ARBA" id="ARBA00004123"/>
    </source>
</evidence>
<feature type="compositionally biased region" description="Low complexity" evidence="6">
    <location>
        <begin position="18"/>
        <end position="43"/>
    </location>
</feature>
<feature type="compositionally biased region" description="Low complexity" evidence="6">
    <location>
        <begin position="83"/>
        <end position="123"/>
    </location>
</feature>
<evidence type="ECO:0000256" key="4">
    <source>
        <dbReference type="ARBA" id="ARBA00023163"/>
    </source>
</evidence>
<keyword evidence="4" id="KW-0804">Transcription</keyword>
<evidence type="ECO:0000256" key="2">
    <source>
        <dbReference type="ARBA" id="ARBA00008048"/>
    </source>
</evidence>
<feature type="region of interest" description="Disordered" evidence="6">
    <location>
        <begin position="1"/>
        <end position="126"/>
    </location>
</feature>
<dbReference type="GO" id="GO:0016592">
    <property type="term" value="C:mediator complex"/>
    <property type="evidence" value="ECO:0007669"/>
    <property type="project" value="InterPro"/>
</dbReference>
<dbReference type="Proteomes" id="UP000005237">
    <property type="component" value="Unassembled WGS sequence"/>
</dbReference>
<reference evidence="8" key="1">
    <citation type="submission" date="2010-08" db="EMBL/GenBank/DDBJ databases">
        <authorList>
            <consortium name="Caenorhabditis japonica Sequencing Consortium"/>
            <person name="Wilson R.K."/>
        </authorList>
    </citation>
    <scope>NUCLEOTIDE SEQUENCE [LARGE SCALE GENOMIC DNA]</scope>
    <source>
        <strain evidence="8">DF5081</strain>
    </source>
</reference>
<comment type="similarity">
    <text evidence="2">Belongs to the Mediator complex subunit 27 family.</text>
</comment>
<evidence type="ECO:0000313" key="8">
    <source>
        <dbReference type="Proteomes" id="UP000005237"/>
    </source>
</evidence>
<dbReference type="InterPro" id="IPR021627">
    <property type="entry name" value="Mediator_Med27"/>
</dbReference>
<reference evidence="7" key="2">
    <citation type="submission" date="2022-06" db="UniProtKB">
        <authorList>
            <consortium name="EnsemblMetazoa"/>
        </authorList>
    </citation>
    <scope>IDENTIFICATION</scope>
    <source>
        <strain evidence="7">DF5081</strain>
    </source>
</reference>
<evidence type="ECO:0000313" key="7">
    <source>
        <dbReference type="EnsemblMetazoa" id="CJA01934.1"/>
    </source>
</evidence>
<proteinExistence type="inferred from homology"/>
<comment type="subcellular location">
    <subcellularLocation>
        <location evidence="1">Nucleus</location>
    </subcellularLocation>
</comment>
<dbReference type="EnsemblMetazoa" id="CJA01934.1">
    <property type="protein sequence ID" value="CJA01934.1"/>
    <property type="gene ID" value="WBGene00121138"/>
</dbReference>
<evidence type="ECO:0000256" key="6">
    <source>
        <dbReference type="SAM" id="MobiDB-lite"/>
    </source>
</evidence>
<sequence length="468" mass="52101">MSATTYFPGVPMNTDPVTTMATSSSDTMTTPSTASAYPTTAPSGSGALPGASPAKPSLEEATRAVSSLEKGEKDKAPGSVDPTATATTSTATSNAGGTSTTAKGGTTATTTTTTTSSGTTATGRMSPQVPLQTLFNEAIARCNNCLFLIRKLRSKQSDIIDLFLYTEVDQENFHVALQEYRDFGTIVKEVMNLYEKLEHYSRRLPKVVPPIDNINVMRTLYTQEHTMAHTNINYLIEKMIDSGNWNEGNYQGFYYLSELLRVHGHRKRQMTEDHRRKVLPACELKATATTGHIAFEAAYMAMKKDIVNQSLGIYPRIMHQTATSLVIEFLFGCGGTKTSTDQDVVFTMKFLLVERNGHVEYINMMAPHEEWLLYNNFGPLSVNPFSPSRFDVYRRLTKQANIHLYTCFGSHASRWTANTLIQFVSLFGKFRQVFQTKCRACKQITKNFLPPLIFDIRNPSIAYHEGCR</sequence>
<dbReference type="Pfam" id="PF11571">
    <property type="entry name" value="Med27"/>
    <property type="match status" value="1"/>
</dbReference>
<dbReference type="AlphaFoldDB" id="A0A8R1DGD4"/>